<reference evidence="1 2" key="1">
    <citation type="submission" date="2022-01" db="EMBL/GenBank/DDBJ databases">
        <authorList>
            <person name="Xiong W."/>
            <person name="Schranz E."/>
        </authorList>
    </citation>
    <scope>NUCLEOTIDE SEQUENCE [LARGE SCALE GENOMIC DNA]</scope>
</reference>
<organism evidence="1 2">
    <name type="scientific">Lactuca virosa</name>
    <dbReference type="NCBI Taxonomy" id="75947"/>
    <lineage>
        <taxon>Eukaryota</taxon>
        <taxon>Viridiplantae</taxon>
        <taxon>Streptophyta</taxon>
        <taxon>Embryophyta</taxon>
        <taxon>Tracheophyta</taxon>
        <taxon>Spermatophyta</taxon>
        <taxon>Magnoliopsida</taxon>
        <taxon>eudicotyledons</taxon>
        <taxon>Gunneridae</taxon>
        <taxon>Pentapetalae</taxon>
        <taxon>asterids</taxon>
        <taxon>campanulids</taxon>
        <taxon>Asterales</taxon>
        <taxon>Asteraceae</taxon>
        <taxon>Cichorioideae</taxon>
        <taxon>Cichorieae</taxon>
        <taxon>Lactucinae</taxon>
        <taxon>Lactuca</taxon>
    </lineage>
</organism>
<evidence type="ECO:0000313" key="2">
    <source>
        <dbReference type="Proteomes" id="UP001157418"/>
    </source>
</evidence>
<sequence length="119" mass="13575">MDRTWTVVGVGGSPRVPLSGIPGEEDQERKTHQITQFRQYSPVKNSWIPNQKLKNLSYLQFIPNSQSKYFVTRVPLLGCVFPESLLDCRGKHHRPITNSLSIIALRHLHVWASIISGIR</sequence>
<keyword evidence="2" id="KW-1185">Reference proteome</keyword>
<gene>
    <name evidence="1" type="ORF">LVIROSA_LOCUS10451</name>
</gene>
<dbReference type="EMBL" id="CAKMRJ010001112">
    <property type="protein sequence ID" value="CAH1423160.1"/>
    <property type="molecule type" value="Genomic_DNA"/>
</dbReference>
<name>A0AAU9M8Y4_9ASTR</name>
<dbReference type="Proteomes" id="UP001157418">
    <property type="component" value="Unassembled WGS sequence"/>
</dbReference>
<comment type="caution">
    <text evidence="1">The sequence shown here is derived from an EMBL/GenBank/DDBJ whole genome shotgun (WGS) entry which is preliminary data.</text>
</comment>
<evidence type="ECO:0000313" key="1">
    <source>
        <dbReference type="EMBL" id="CAH1423160.1"/>
    </source>
</evidence>
<accession>A0AAU9M8Y4</accession>
<dbReference type="AlphaFoldDB" id="A0AAU9M8Y4"/>
<proteinExistence type="predicted"/>
<protein>
    <submittedName>
        <fullName evidence="1">Uncharacterized protein</fullName>
    </submittedName>
</protein>